<dbReference type="FunFam" id="3.40.50.2020:FF:000023">
    <property type="entry name" value="Probable uracil phosphoribosyltransferase"/>
    <property type="match status" value="1"/>
</dbReference>
<evidence type="ECO:0000256" key="9">
    <source>
        <dbReference type="ARBA" id="ARBA00022741"/>
    </source>
</evidence>
<evidence type="ECO:0000256" key="10">
    <source>
        <dbReference type="ARBA" id="ARBA00022777"/>
    </source>
</evidence>
<evidence type="ECO:0000256" key="5">
    <source>
        <dbReference type="ARBA" id="ARBA00009516"/>
    </source>
</evidence>
<dbReference type="KEGG" id="cpv:cgd8_2810"/>
<comment type="caution">
    <text evidence="15">The sequence shown here is derived from an EMBL/GenBank/DDBJ whole genome shotgun (WGS) entry which is preliminary data.</text>
</comment>
<dbReference type="InterPro" id="IPR029057">
    <property type="entry name" value="PRTase-like"/>
</dbReference>
<evidence type="ECO:0000256" key="2">
    <source>
        <dbReference type="ARBA" id="ARBA00004690"/>
    </source>
</evidence>
<gene>
    <name evidence="15" type="ORF">cgd8_2810</name>
</gene>
<keyword evidence="9 12" id="KW-0547">Nucleotide-binding</keyword>
<name>Q5CVT8_CRYPI</name>
<organism evidence="15 16">
    <name type="scientific">Cryptosporidium parvum (strain Iowa II)</name>
    <dbReference type="NCBI Taxonomy" id="353152"/>
    <lineage>
        <taxon>Eukaryota</taxon>
        <taxon>Sar</taxon>
        <taxon>Alveolata</taxon>
        <taxon>Apicomplexa</taxon>
        <taxon>Conoidasida</taxon>
        <taxon>Coccidia</taxon>
        <taxon>Eucoccidiorida</taxon>
        <taxon>Eimeriorina</taxon>
        <taxon>Cryptosporidiidae</taxon>
        <taxon>Cryptosporidium</taxon>
    </lineage>
</organism>
<dbReference type="OrthoDB" id="106623at2759"/>
<dbReference type="Proteomes" id="UP000006726">
    <property type="component" value="Chromosome 8"/>
</dbReference>
<keyword evidence="7" id="KW-0328">Glycosyltransferase</keyword>
<evidence type="ECO:0000259" key="13">
    <source>
        <dbReference type="Pfam" id="PF00485"/>
    </source>
</evidence>
<dbReference type="EC" id="2.7.1.48" evidence="12"/>
<dbReference type="GO" id="GO:0044206">
    <property type="term" value="P:UMP salvage"/>
    <property type="evidence" value="ECO:0007669"/>
    <property type="project" value="UniProtKB-UniPathway"/>
</dbReference>
<keyword evidence="10 12" id="KW-0418">Kinase</keyword>
<dbReference type="SUPFAM" id="SSF52540">
    <property type="entry name" value="P-loop containing nucleoside triphosphate hydrolases"/>
    <property type="match status" value="1"/>
</dbReference>
<keyword evidence="8 12" id="KW-0808">Transferase</keyword>
<sequence length="461" mass="52481">FEYIMSNISLEKLISKDIYYGDQALTPSSNSNVFVIAVAGGSASGKTSVCTRIFSELGDKRVTVIETDSFYKTPVLEEGQTMADYNFDHPNSVDFELLYNVLLSLKNGEGVHIPNYCFKQHKRLETGRKVSPASIIIVEGIFILFHPKIRHLINMSIFVDTDDDIRLVRRIRRDTIERGRQIDDILNQYEKTVKPSYDEFIYPTRRYADIVIPHYPNEVAVDLVVQHLRYKLKMDDLRKIYSNLHIIPSNCQIRHMHSIIRNKDTSVVDFVFWSDRLIRLVVENALSHLSFTGQTIETPIGELYDGVQFNYKDKLCAVSIVRGGESMEIGLSAVCKDIPIGKILLEFQNPKTELDAQFDKPKIIYCKLPDDIASRNVFILDPILGNGFGVFSAIKYLLSKGVLQRKIIVLSLIVAHNAIHRICKEFPEVTLITTEIDRDVNSDGFVIPGLGCFADRYFGTE</sequence>
<dbReference type="CDD" id="cd06223">
    <property type="entry name" value="PRTases_typeI"/>
    <property type="match status" value="1"/>
</dbReference>
<evidence type="ECO:0000256" key="6">
    <source>
        <dbReference type="ARBA" id="ARBA00022533"/>
    </source>
</evidence>
<dbReference type="OMA" id="EPQLHCE"/>
<dbReference type="Gene3D" id="3.40.50.2020">
    <property type="match status" value="1"/>
</dbReference>
<evidence type="ECO:0000256" key="7">
    <source>
        <dbReference type="ARBA" id="ARBA00022676"/>
    </source>
</evidence>
<comment type="catalytic activity">
    <reaction evidence="12">
        <text>uridine + ATP = UMP + ADP + H(+)</text>
        <dbReference type="Rhea" id="RHEA:16825"/>
        <dbReference type="ChEBI" id="CHEBI:15378"/>
        <dbReference type="ChEBI" id="CHEBI:16704"/>
        <dbReference type="ChEBI" id="CHEBI:30616"/>
        <dbReference type="ChEBI" id="CHEBI:57865"/>
        <dbReference type="ChEBI" id="CHEBI:456216"/>
        <dbReference type="EC" id="2.7.1.48"/>
    </reaction>
</comment>
<dbReference type="NCBIfam" id="NF004018">
    <property type="entry name" value="PRK05480.1"/>
    <property type="match status" value="1"/>
</dbReference>
<dbReference type="PANTHER" id="PTHR10285">
    <property type="entry name" value="URIDINE KINASE"/>
    <property type="match status" value="1"/>
</dbReference>
<comment type="catalytic activity">
    <reaction evidence="12">
        <text>cytidine + ATP = CMP + ADP + H(+)</text>
        <dbReference type="Rhea" id="RHEA:24674"/>
        <dbReference type="ChEBI" id="CHEBI:15378"/>
        <dbReference type="ChEBI" id="CHEBI:17562"/>
        <dbReference type="ChEBI" id="CHEBI:30616"/>
        <dbReference type="ChEBI" id="CHEBI:60377"/>
        <dbReference type="ChEBI" id="CHEBI:456216"/>
        <dbReference type="EC" id="2.7.1.48"/>
    </reaction>
</comment>
<dbReference type="CDD" id="cd02023">
    <property type="entry name" value="UMPK"/>
    <property type="match status" value="1"/>
</dbReference>
<evidence type="ECO:0000256" key="1">
    <source>
        <dbReference type="ARBA" id="ARBA00001946"/>
    </source>
</evidence>
<dbReference type="InterPro" id="IPR000836">
    <property type="entry name" value="PRTase_dom"/>
</dbReference>
<dbReference type="GO" id="GO:0004849">
    <property type="term" value="F:uridine kinase activity"/>
    <property type="evidence" value="ECO:0007669"/>
    <property type="project" value="UniProtKB-EC"/>
</dbReference>
<proteinExistence type="inferred from homology"/>
<comment type="similarity">
    <text evidence="5">Belongs to the UPRTase family.</text>
</comment>
<dbReference type="GO" id="GO:0044211">
    <property type="term" value="P:CTP salvage"/>
    <property type="evidence" value="ECO:0007669"/>
    <property type="project" value="UniProtKB-UniPathway"/>
</dbReference>
<dbReference type="AlphaFoldDB" id="Q5CVT8"/>
<keyword evidence="6" id="KW-0021">Allosteric enzyme</keyword>
<comment type="pathway">
    <text evidence="3 12">Pyrimidine metabolism; CTP biosynthesis via salvage pathway; CTP from cytidine: step 1/3.</text>
</comment>
<accession>Q5CVT8</accession>
<feature type="domain" description="Phosphoribulokinase/uridine kinase" evidence="13">
    <location>
        <begin position="35"/>
        <end position="217"/>
    </location>
</feature>
<dbReference type="InterPro" id="IPR006083">
    <property type="entry name" value="PRK/URK"/>
</dbReference>
<dbReference type="NCBIfam" id="TIGR00235">
    <property type="entry name" value="udk"/>
    <property type="match status" value="1"/>
</dbReference>
<evidence type="ECO:0000256" key="3">
    <source>
        <dbReference type="ARBA" id="ARBA00004784"/>
    </source>
</evidence>
<dbReference type="InParanoid" id="Q5CVT8"/>
<keyword evidence="11" id="KW-0342">GTP-binding</keyword>
<dbReference type="STRING" id="353152.Q5CVT8"/>
<feature type="domain" description="Phosphoribosyltransferase" evidence="14">
    <location>
        <begin position="248"/>
        <end position="460"/>
    </location>
</feature>
<feature type="non-terminal residue" evidence="15">
    <location>
        <position position="1"/>
    </location>
</feature>
<dbReference type="InterPro" id="IPR027417">
    <property type="entry name" value="P-loop_NTPase"/>
</dbReference>
<comment type="cofactor">
    <cofactor evidence="1">
        <name>Mg(2+)</name>
        <dbReference type="ChEBI" id="CHEBI:18420"/>
    </cofactor>
</comment>
<evidence type="ECO:0000256" key="12">
    <source>
        <dbReference type="RuleBase" id="RU003825"/>
    </source>
</evidence>
<dbReference type="GO" id="GO:0005524">
    <property type="term" value="F:ATP binding"/>
    <property type="evidence" value="ECO:0007669"/>
    <property type="project" value="UniProtKB-KW"/>
</dbReference>
<dbReference type="GO" id="GO:0016757">
    <property type="term" value="F:glycosyltransferase activity"/>
    <property type="evidence" value="ECO:0007669"/>
    <property type="project" value="UniProtKB-KW"/>
</dbReference>
<reference evidence="15 16" key="1">
    <citation type="journal article" date="2004" name="Science">
        <title>Complete genome sequence of the apicomplexan, Cryptosporidium parvum.</title>
        <authorList>
            <person name="Abrahamsen M.S."/>
            <person name="Templeton T.J."/>
            <person name="Enomoto S."/>
            <person name="Abrahante J.E."/>
            <person name="Zhu G."/>
            <person name="Lancto C.A."/>
            <person name="Deng M."/>
            <person name="Liu C."/>
            <person name="Widmer G."/>
            <person name="Tzipori S."/>
            <person name="Buck G.A."/>
            <person name="Xu P."/>
            <person name="Bankier A.T."/>
            <person name="Dear P.H."/>
            <person name="Konfortov B.A."/>
            <person name="Spriggs H.F."/>
            <person name="Iyer L."/>
            <person name="Anantharaman V."/>
            <person name="Aravind L."/>
            <person name="Kapur V."/>
        </authorList>
    </citation>
    <scope>NUCLEOTIDE SEQUENCE [LARGE SCALE GENOMIC DNA]</scope>
    <source>
        <strain evidence="16">Iowa II</strain>
    </source>
</reference>
<dbReference type="Gene3D" id="3.40.50.300">
    <property type="entry name" value="P-loop containing nucleotide triphosphate hydrolases"/>
    <property type="match status" value="1"/>
</dbReference>
<comment type="pathway">
    <text evidence="2 12">Pyrimidine metabolism; UMP biosynthesis via salvage pathway; UMP from uridine: step 1/1.</text>
</comment>
<dbReference type="InterPro" id="IPR000764">
    <property type="entry name" value="Uridine_kinase-like"/>
</dbReference>
<evidence type="ECO:0000259" key="14">
    <source>
        <dbReference type="Pfam" id="PF14681"/>
    </source>
</evidence>
<dbReference type="SUPFAM" id="SSF53271">
    <property type="entry name" value="PRTase-like"/>
    <property type="match status" value="1"/>
</dbReference>
<dbReference type="RefSeq" id="XP_627181.1">
    <property type="nucleotide sequence ID" value="XM_627181.1"/>
</dbReference>
<evidence type="ECO:0000313" key="15">
    <source>
        <dbReference type="EMBL" id="EAK89700.1"/>
    </source>
</evidence>
<dbReference type="UniPathway" id="UPA00574">
    <property type="reaction ID" value="UER00637"/>
</dbReference>
<keyword evidence="16" id="KW-1185">Reference proteome</keyword>
<comment type="similarity">
    <text evidence="12">Belongs to the uridine kinase family.</text>
</comment>
<evidence type="ECO:0000256" key="11">
    <source>
        <dbReference type="ARBA" id="ARBA00023134"/>
    </source>
</evidence>
<comment type="pathway">
    <text evidence="4">Pyrimidine metabolism; UMP biosynthesis via salvage pathway; UMP from uracil: step 1/1.</text>
</comment>
<dbReference type="Pfam" id="PF14681">
    <property type="entry name" value="UPRTase"/>
    <property type="match status" value="1"/>
</dbReference>
<dbReference type="GeneID" id="3374330"/>
<protein>
    <recommendedName>
        <fullName evidence="12">Uridine kinase</fullName>
        <ecNumber evidence="12">2.7.1.48</ecNumber>
    </recommendedName>
</protein>
<evidence type="ECO:0000313" key="16">
    <source>
        <dbReference type="Proteomes" id="UP000006726"/>
    </source>
</evidence>
<dbReference type="Pfam" id="PF00485">
    <property type="entry name" value="PRK"/>
    <property type="match status" value="1"/>
</dbReference>
<evidence type="ECO:0000256" key="8">
    <source>
        <dbReference type="ARBA" id="ARBA00022679"/>
    </source>
</evidence>
<dbReference type="UniPathway" id="UPA00579">
    <property type="reaction ID" value="UER00640"/>
</dbReference>
<dbReference type="GO" id="GO:0005525">
    <property type="term" value="F:GTP binding"/>
    <property type="evidence" value="ECO:0007669"/>
    <property type="project" value="UniProtKB-KW"/>
</dbReference>
<dbReference type="EMBL" id="AAEE01000003">
    <property type="protein sequence ID" value="EAK89700.1"/>
    <property type="molecule type" value="Genomic_DNA"/>
</dbReference>
<keyword evidence="12" id="KW-0067">ATP-binding</keyword>
<dbReference type="FunFam" id="3.40.50.300:FF:000339">
    <property type="entry name" value="Uridine kinase"/>
    <property type="match status" value="1"/>
</dbReference>
<dbReference type="GO" id="GO:0043771">
    <property type="term" value="F:cytidine kinase activity"/>
    <property type="evidence" value="ECO:0007669"/>
    <property type="project" value="RHEA"/>
</dbReference>
<dbReference type="PRINTS" id="PR00988">
    <property type="entry name" value="URIDINKINASE"/>
</dbReference>
<evidence type="ECO:0000256" key="4">
    <source>
        <dbReference type="ARBA" id="ARBA00005180"/>
    </source>
</evidence>